<feature type="transmembrane region" description="Helical" evidence="6">
    <location>
        <begin position="185"/>
        <end position="204"/>
    </location>
</feature>
<dbReference type="PANTHER" id="PTHR33048">
    <property type="entry name" value="PTH11-LIKE INTEGRAL MEMBRANE PROTEIN (AFU_ORTHOLOGUE AFUA_5G11245)"/>
    <property type="match status" value="1"/>
</dbReference>
<feature type="transmembrane region" description="Helical" evidence="6">
    <location>
        <begin position="49"/>
        <end position="72"/>
    </location>
</feature>
<dbReference type="EMBL" id="MU855372">
    <property type="protein sequence ID" value="KAK3905073.1"/>
    <property type="molecule type" value="Genomic_DNA"/>
</dbReference>
<dbReference type="Pfam" id="PF20684">
    <property type="entry name" value="Fung_rhodopsin"/>
    <property type="match status" value="1"/>
</dbReference>
<keyword evidence="4 6" id="KW-0472">Membrane</keyword>
<comment type="caution">
    <text evidence="8">The sequence shown here is derived from an EMBL/GenBank/DDBJ whole genome shotgun (WGS) entry which is preliminary data.</text>
</comment>
<accession>A0AAN6RWI3</accession>
<feature type="transmembrane region" description="Helical" evidence="6">
    <location>
        <begin position="258"/>
        <end position="278"/>
    </location>
</feature>
<feature type="transmembrane region" description="Helical" evidence="6">
    <location>
        <begin position="216"/>
        <end position="238"/>
    </location>
</feature>
<keyword evidence="2 6" id="KW-0812">Transmembrane</keyword>
<organism evidence="8 9">
    <name type="scientific">Staphylotrichum tortipilum</name>
    <dbReference type="NCBI Taxonomy" id="2831512"/>
    <lineage>
        <taxon>Eukaryota</taxon>
        <taxon>Fungi</taxon>
        <taxon>Dikarya</taxon>
        <taxon>Ascomycota</taxon>
        <taxon>Pezizomycotina</taxon>
        <taxon>Sordariomycetes</taxon>
        <taxon>Sordariomycetidae</taxon>
        <taxon>Sordariales</taxon>
        <taxon>Chaetomiaceae</taxon>
        <taxon>Staphylotrichum</taxon>
    </lineage>
</organism>
<evidence type="ECO:0000256" key="3">
    <source>
        <dbReference type="ARBA" id="ARBA00022989"/>
    </source>
</evidence>
<gene>
    <name evidence="8" type="ORF">C8A05DRAFT_31119</name>
</gene>
<sequence>MKEYHSVPLLNHREPLLGLTITFLTISWIASLLRFYIRFVSQRSPGWDDFFIILTMLSTTIASVVLCIMTNIGLGQPVYSLTLAARQTILKTIYIVTATYPLSGAFVKAALLLQYLQYFHGKRIGLLCKSVLVLTVVSGLAFGACSWFSCYPVQSFWDFSVQNSRCWGFASRNQLEFMRISTAQVVISAALSLIVFLIPLWSSFRPGTKKTAQLSMIGLFLLGLCAIICSLWRAGFIIKLALVDGEEFDPVWDNPTVMGLASYEANLAAVCSALPVLWPVIKEKWNRIFVTYEVRVTEEYDPFPGSRGGATDLELQSTSSDRGVVMESHDSGWEPFVGDETTGLGKNTTVVQAPTSAKWPTKVKGVLLKA</sequence>
<comment type="subcellular location">
    <subcellularLocation>
        <location evidence="1">Membrane</location>
        <topology evidence="1">Multi-pass membrane protein</topology>
    </subcellularLocation>
</comment>
<feature type="transmembrane region" description="Helical" evidence="6">
    <location>
        <begin position="92"/>
        <end position="114"/>
    </location>
</feature>
<dbReference type="InterPro" id="IPR052337">
    <property type="entry name" value="SAT4-like"/>
</dbReference>
<feature type="transmembrane region" description="Helical" evidence="6">
    <location>
        <begin position="126"/>
        <end position="149"/>
    </location>
</feature>
<evidence type="ECO:0000256" key="5">
    <source>
        <dbReference type="ARBA" id="ARBA00038359"/>
    </source>
</evidence>
<comment type="similarity">
    <text evidence="5">Belongs to the SAT4 family.</text>
</comment>
<dbReference type="InterPro" id="IPR049326">
    <property type="entry name" value="Rhodopsin_dom_fungi"/>
</dbReference>
<evidence type="ECO:0000256" key="4">
    <source>
        <dbReference type="ARBA" id="ARBA00023136"/>
    </source>
</evidence>
<evidence type="ECO:0000256" key="1">
    <source>
        <dbReference type="ARBA" id="ARBA00004141"/>
    </source>
</evidence>
<keyword evidence="9" id="KW-1185">Reference proteome</keyword>
<reference evidence="8" key="2">
    <citation type="submission" date="2023-05" db="EMBL/GenBank/DDBJ databases">
        <authorList>
            <consortium name="Lawrence Berkeley National Laboratory"/>
            <person name="Steindorff A."/>
            <person name="Hensen N."/>
            <person name="Bonometti L."/>
            <person name="Westerberg I."/>
            <person name="Brannstrom I.O."/>
            <person name="Guillou S."/>
            <person name="Cros-Aarteil S."/>
            <person name="Calhoun S."/>
            <person name="Haridas S."/>
            <person name="Kuo A."/>
            <person name="Mondo S."/>
            <person name="Pangilinan J."/>
            <person name="Riley R."/>
            <person name="Labutti K."/>
            <person name="Andreopoulos B."/>
            <person name="Lipzen A."/>
            <person name="Chen C."/>
            <person name="Yanf M."/>
            <person name="Daum C."/>
            <person name="Ng V."/>
            <person name="Clum A."/>
            <person name="Ohm R."/>
            <person name="Martin F."/>
            <person name="Silar P."/>
            <person name="Natvig D."/>
            <person name="Lalanne C."/>
            <person name="Gautier V."/>
            <person name="Ament-Velasquez S.L."/>
            <person name="Kruys A."/>
            <person name="Hutchinson M.I."/>
            <person name="Powell A.J."/>
            <person name="Barry K."/>
            <person name="Miller A.N."/>
            <person name="Grigoriev I.V."/>
            <person name="Debuchy R."/>
            <person name="Gladieux P."/>
            <person name="Thoren M.H."/>
            <person name="Johannesson H."/>
        </authorList>
    </citation>
    <scope>NUCLEOTIDE SEQUENCE</scope>
    <source>
        <strain evidence="8">CBS 103.79</strain>
    </source>
</reference>
<dbReference type="PANTHER" id="PTHR33048:SF47">
    <property type="entry name" value="INTEGRAL MEMBRANE PROTEIN-RELATED"/>
    <property type="match status" value="1"/>
</dbReference>
<evidence type="ECO:0000313" key="9">
    <source>
        <dbReference type="Proteomes" id="UP001303889"/>
    </source>
</evidence>
<dbReference type="AlphaFoldDB" id="A0AAN6RWI3"/>
<name>A0AAN6RWI3_9PEZI</name>
<dbReference type="GO" id="GO:0016020">
    <property type="term" value="C:membrane"/>
    <property type="evidence" value="ECO:0007669"/>
    <property type="project" value="UniProtKB-SubCell"/>
</dbReference>
<evidence type="ECO:0000259" key="7">
    <source>
        <dbReference type="Pfam" id="PF20684"/>
    </source>
</evidence>
<reference evidence="8" key="1">
    <citation type="journal article" date="2023" name="Mol. Phylogenet. Evol.">
        <title>Genome-scale phylogeny and comparative genomics of the fungal order Sordariales.</title>
        <authorList>
            <person name="Hensen N."/>
            <person name="Bonometti L."/>
            <person name="Westerberg I."/>
            <person name="Brannstrom I.O."/>
            <person name="Guillou S."/>
            <person name="Cros-Aarteil S."/>
            <person name="Calhoun S."/>
            <person name="Haridas S."/>
            <person name="Kuo A."/>
            <person name="Mondo S."/>
            <person name="Pangilinan J."/>
            <person name="Riley R."/>
            <person name="LaButti K."/>
            <person name="Andreopoulos B."/>
            <person name="Lipzen A."/>
            <person name="Chen C."/>
            <person name="Yan M."/>
            <person name="Daum C."/>
            <person name="Ng V."/>
            <person name="Clum A."/>
            <person name="Steindorff A."/>
            <person name="Ohm R.A."/>
            <person name="Martin F."/>
            <person name="Silar P."/>
            <person name="Natvig D.O."/>
            <person name="Lalanne C."/>
            <person name="Gautier V."/>
            <person name="Ament-Velasquez S.L."/>
            <person name="Kruys A."/>
            <person name="Hutchinson M.I."/>
            <person name="Powell A.J."/>
            <person name="Barry K."/>
            <person name="Miller A.N."/>
            <person name="Grigoriev I.V."/>
            <person name="Debuchy R."/>
            <person name="Gladieux P."/>
            <person name="Hiltunen Thoren M."/>
            <person name="Johannesson H."/>
        </authorList>
    </citation>
    <scope>NUCLEOTIDE SEQUENCE</scope>
    <source>
        <strain evidence="8">CBS 103.79</strain>
    </source>
</reference>
<evidence type="ECO:0000313" key="8">
    <source>
        <dbReference type="EMBL" id="KAK3905073.1"/>
    </source>
</evidence>
<keyword evidence="3 6" id="KW-1133">Transmembrane helix</keyword>
<evidence type="ECO:0000256" key="6">
    <source>
        <dbReference type="SAM" id="Phobius"/>
    </source>
</evidence>
<proteinExistence type="inferred from homology"/>
<feature type="transmembrane region" description="Helical" evidence="6">
    <location>
        <begin position="16"/>
        <end position="37"/>
    </location>
</feature>
<feature type="domain" description="Rhodopsin" evidence="7">
    <location>
        <begin position="33"/>
        <end position="282"/>
    </location>
</feature>
<dbReference type="Proteomes" id="UP001303889">
    <property type="component" value="Unassembled WGS sequence"/>
</dbReference>
<evidence type="ECO:0000256" key="2">
    <source>
        <dbReference type="ARBA" id="ARBA00022692"/>
    </source>
</evidence>
<protein>
    <recommendedName>
        <fullName evidence="7">Rhodopsin domain-containing protein</fullName>
    </recommendedName>
</protein>